<organism evidence="12 13">
    <name type="scientific">Clostridium fallax</name>
    <dbReference type="NCBI Taxonomy" id="1533"/>
    <lineage>
        <taxon>Bacteria</taxon>
        <taxon>Bacillati</taxon>
        <taxon>Bacillota</taxon>
        <taxon>Clostridia</taxon>
        <taxon>Eubacteriales</taxon>
        <taxon>Clostridiaceae</taxon>
        <taxon>Clostridium</taxon>
    </lineage>
</organism>
<dbReference type="CDD" id="cd01335">
    <property type="entry name" value="Radical_SAM"/>
    <property type="match status" value="1"/>
</dbReference>
<keyword evidence="6" id="KW-0560">Oxidoreductase</keyword>
<dbReference type="InterPro" id="IPR013785">
    <property type="entry name" value="Aldolase_TIM"/>
</dbReference>
<dbReference type="InterPro" id="IPR040074">
    <property type="entry name" value="BssD/PflA/YjjW"/>
</dbReference>
<dbReference type="InterPro" id="IPR017896">
    <property type="entry name" value="4Fe4S_Fe-S-bd"/>
</dbReference>
<evidence type="ECO:0000256" key="9">
    <source>
        <dbReference type="ARBA" id="ARBA00047365"/>
    </source>
</evidence>
<keyword evidence="12" id="KW-0456">Lyase</keyword>
<feature type="domain" description="4Fe-4S ferredoxin-type" evidence="10">
    <location>
        <begin position="75"/>
        <end position="104"/>
    </location>
</feature>
<sequence length="300" mass="34215">MDKGTIINIQKYSVHDGPGIRTTVFFKGCPLSCWWCHNPESQIKEHEIMFFYEKCTGCGVCKKRCPRDAVRIIEGKSFIEEEKCILCGKCMDFCPNNAKELVGKDLTKEEILKEIIKDEIFYEESGGGVTFSGGEPMLYADFLDDILTQCKVRGIHTAIDTSGYVSWNSFEKLKDKVDLFLYDIKLMDSEKHKKYTGVDNKIILDNLKNLSDTGNNLVIRMPIICGVNDNEDNIDKSIEFIKKLNVIEVNLLPYHKIGMDKYKKLKMEYKLSGNEKPSEDKMAEIVKKFKDAGIKVKIGG</sequence>
<keyword evidence="13" id="KW-1185">Reference proteome</keyword>
<dbReference type="Pfam" id="PF04055">
    <property type="entry name" value="Radical_SAM"/>
    <property type="match status" value="1"/>
</dbReference>
<dbReference type="SUPFAM" id="SSF54862">
    <property type="entry name" value="4Fe-4S ferredoxins"/>
    <property type="match status" value="1"/>
</dbReference>
<keyword evidence="12" id="KW-0670">Pyruvate</keyword>
<gene>
    <name evidence="12" type="ORF">SAMN05443638_1463</name>
</gene>
<reference evidence="12 13" key="1">
    <citation type="submission" date="2016-11" db="EMBL/GenBank/DDBJ databases">
        <authorList>
            <person name="Jaros S."/>
            <person name="Januszkiewicz K."/>
            <person name="Wedrychowicz H."/>
        </authorList>
    </citation>
    <scope>NUCLEOTIDE SEQUENCE [LARGE SCALE GENOMIC DNA]</scope>
    <source>
        <strain evidence="12 13">DSM 2631</strain>
    </source>
</reference>
<evidence type="ECO:0000256" key="6">
    <source>
        <dbReference type="ARBA" id="ARBA00023002"/>
    </source>
</evidence>
<dbReference type="PANTHER" id="PTHR30352:SF4">
    <property type="entry name" value="PYRUVATE FORMATE-LYASE 2-ACTIVATING ENZYME"/>
    <property type="match status" value="1"/>
</dbReference>
<feature type="domain" description="Radical SAM core" evidence="11">
    <location>
        <begin position="15"/>
        <end position="295"/>
    </location>
</feature>
<dbReference type="Gene3D" id="3.30.70.20">
    <property type="match status" value="1"/>
</dbReference>
<dbReference type="GO" id="GO:0016829">
    <property type="term" value="F:lyase activity"/>
    <property type="evidence" value="ECO:0007669"/>
    <property type="project" value="UniProtKB-KW"/>
</dbReference>
<accession>A0A1M4ZFW0</accession>
<evidence type="ECO:0000256" key="7">
    <source>
        <dbReference type="ARBA" id="ARBA00023004"/>
    </source>
</evidence>
<dbReference type="NCBIfam" id="TIGR02494">
    <property type="entry name" value="PFLE_PFLC"/>
    <property type="match status" value="1"/>
</dbReference>
<dbReference type="SFLD" id="SFLDG01118">
    <property type="entry name" value="activating_enzymes__group_2"/>
    <property type="match status" value="1"/>
</dbReference>
<comment type="similarity">
    <text evidence="2">Belongs to the organic radical-activating enzymes family.</text>
</comment>
<dbReference type="InterPro" id="IPR012839">
    <property type="entry name" value="Organic_radical_activase"/>
</dbReference>
<evidence type="ECO:0000256" key="1">
    <source>
        <dbReference type="ARBA" id="ARBA00001966"/>
    </source>
</evidence>
<feature type="domain" description="4Fe-4S ferredoxin-type" evidence="10">
    <location>
        <begin position="46"/>
        <end position="74"/>
    </location>
</feature>
<dbReference type="Gene3D" id="3.20.20.70">
    <property type="entry name" value="Aldolase class I"/>
    <property type="match status" value="1"/>
</dbReference>
<comment type="catalytic activity">
    <reaction evidence="9">
        <text>glycyl-[protein] + reduced [flavodoxin] + S-adenosyl-L-methionine = glycin-2-yl radical-[protein] + semiquinone [flavodoxin] + 5'-deoxyadenosine + L-methionine + H(+)</text>
        <dbReference type="Rhea" id="RHEA:61976"/>
        <dbReference type="Rhea" id="RHEA-COMP:10622"/>
        <dbReference type="Rhea" id="RHEA-COMP:14480"/>
        <dbReference type="Rhea" id="RHEA-COMP:15993"/>
        <dbReference type="Rhea" id="RHEA-COMP:15994"/>
        <dbReference type="ChEBI" id="CHEBI:15378"/>
        <dbReference type="ChEBI" id="CHEBI:17319"/>
        <dbReference type="ChEBI" id="CHEBI:29947"/>
        <dbReference type="ChEBI" id="CHEBI:32722"/>
        <dbReference type="ChEBI" id="CHEBI:57618"/>
        <dbReference type="ChEBI" id="CHEBI:57844"/>
        <dbReference type="ChEBI" id="CHEBI:59789"/>
        <dbReference type="ChEBI" id="CHEBI:140311"/>
    </reaction>
</comment>
<dbReference type="OrthoDB" id="9782387at2"/>
<dbReference type="PROSITE" id="PS51918">
    <property type="entry name" value="RADICAL_SAM"/>
    <property type="match status" value="1"/>
</dbReference>
<evidence type="ECO:0000313" key="12">
    <source>
        <dbReference type="EMBL" id="SHF16920.1"/>
    </source>
</evidence>
<evidence type="ECO:0000313" key="13">
    <source>
        <dbReference type="Proteomes" id="UP000184035"/>
    </source>
</evidence>
<dbReference type="SUPFAM" id="SSF102114">
    <property type="entry name" value="Radical SAM enzymes"/>
    <property type="match status" value="1"/>
</dbReference>
<dbReference type="InterPro" id="IPR058240">
    <property type="entry name" value="rSAM_sf"/>
</dbReference>
<keyword evidence="5" id="KW-0479">Metal-binding</keyword>
<evidence type="ECO:0000256" key="8">
    <source>
        <dbReference type="ARBA" id="ARBA00023014"/>
    </source>
</evidence>
<dbReference type="GO" id="GO:0043364">
    <property type="term" value="F:glycyl-radical enzyme activating activity"/>
    <property type="evidence" value="ECO:0007669"/>
    <property type="project" value="InterPro"/>
</dbReference>
<dbReference type="InterPro" id="IPR034457">
    <property type="entry name" value="Organic_radical-activating"/>
</dbReference>
<evidence type="ECO:0000259" key="11">
    <source>
        <dbReference type="PROSITE" id="PS51918"/>
    </source>
</evidence>
<keyword evidence="8" id="KW-0411">Iron-sulfur</keyword>
<dbReference type="PROSITE" id="PS00198">
    <property type="entry name" value="4FE4S_FER_1"/>
    <property type="match status" value="2"/>
</dbReference>
<name>A0A1M4ZFW0_9CLOT</name>
<dbReference type="InterPro" id="IPR001989">
    <property type="entry name" value="Radical_activat_CS"/>
</dbReference>
<dbReference type="InterPro" id="IPR007197">
    <property type="entry name" value="rSAM"/>
</dbReference>
<evidence type="ECO:0000256" key="3">
    <source>
        <dbReference type="ARBA" id="ARBA00022485"/>
    </source>
</evidence>
<dbReference type="SFLD" id="SFLDG01066">
    <property type="entry name" value="organic_radical-activating_enz"/>
    <property type="match status" value="1"/>
</dbReference>
<comment type="cofactor">
    <cofactor evidence="1">
        <name>[4Fe-4S] cluster</name>
        <dbReference type="ChEBI" id="CHEBI:49883"/>
    </cofactor>
</comment>
<dbReference type="PIRSF" id="PIRSF000371">
    <property type="entry name" value="PFL_act_enz"/>
    <property type="match status" value="1"/>
</dbReference>
<keyword evidence="4" id="KW-0949">S-adenosyl-L-methionine</keyword>
<protein>
    <submittedName>
        <fullName evidence="12">Pyruvate formate lyase activating enzyme</fullName>
    </submittedName>
</protein>
<dbReference type="NCBIfam" id="NF043069">
    <property type="entry name" value="T4HPD_activ_SAM"/>
    <property type="match status" value="1"/>
</dbReference>
<dbReference type="InterPro" id="IPR017900">
    <property type="entry name" value="4Fe4S_Fe_S_CS"/>
</dbReference>
<dbReference type="GO" id="GO:0051539">
    <property type="term" value="F:4 iron, 4 sulfur cluster binding"/>
    <property type="evidence" value="ECO:0007669"/>
    <property type="project" value="UniProtKB-KW"/>
</dbReference>
<dbReference type="Pfam" id="PF00037">
    <property type="entry name" value="Fer4"/>
    <property type="match status" value="1"/>
</dbReference>
<dbReference type="InterPro" id="IPR050014">
    <property type="entry name" value="T4HPD_activ_SAM"/>
</dbReference>
<keyword evidence="7" id="KW-0408">Iron</keyword>
<dbReference type="STRING" id="1533.SAMN05443638_1463"/>
<dbReference type="Proteomes" id="UP000184035">
    <property type="component" value="Unassembled WGS sequence"/>
</dbReference>
<evidence type="ECO:0000256" key="2">
    <source>
        <dbReference type="ARBA" id="ARBA00009777"/>
    </source>
</evidence>
<dbReference type="RefSeq" id="WP_072897840.1">
    <property type="nucleotide sequence ID" value="NZ_FQVM01000046.1"/>
</dbReference>
<dbReference type="PROSITE" id="PS51379">
    <property type="entry name" value="4FE4S_FER_2"/>
    <property type="match status" value="2"/>
</dbReference>
<dbReference type="SFLD" id="SFLDS00029">
    <property type="entry name" value="Radical_SAM"/>
    <property type="match status" value="1"/>
</dbReference>
<dbReference type="PROSITE" id="PS01087">
    <property type="entry name" value="RADICAL_ACTIVATING"/>
    <property type="match status" value="1"/>
</dbReference>
<evidence type="ECO:0000256" key="5">
    <source>
        <dbReference type="ARBA" id="ARBA00022723"/>
    </source>
</evidence>
<proteinExistence type="inferred from homology"/>
<dbReference type="PANTHER" id="PTHR30352">
    <property type="entry name" value="PYRUVATE FORMATE-LYASE-ACTIVATING ENZYME"/>
    <property type="match status" value="1"/>
</dbReference>
<evidence type="ECO:0000256" key="4">
    <source>
        <dbReference type="ARBA" id="ARBA00022691"/>
    </source>
</evidence>
<dbReference type="GO" id="GO:0046872">
    <property type="term" value="F:metal ion binding"/>
    <property type="evidence" value="ECO:0007669"/>
    <property type="project" value="UniProtKB-KW"/>
</dbReference>
<dbReference type="EMBL" id="FQVM01000046">
    <property type="protein sequence ID" value="SHF16920.1"/>
    <property type="molecule type" value="Genomic_DNA"/>
</dbReference>
<dbReference type="AlphaFoldDB" id="A0A1M4ZFW0"/>
<evidence type="ECO:0000259" key="10">
    <source>
        <dbReference type="PROSITE" id="PS51379"/>
    </source>
</evidence>
<keyword evidence="3" id="KW-0004">4Fe-4S</keyword>